<protein>
    <submittedName>
        <fullName evidence="1">P13</fullName>
    </submittedName>
</protein>
<dbReference type="EMBL" id="MH717816">
    <property type="protein sequence ID" value="QAT90339.1"/>
    <property type="molecule type" value="Genomic_DNA"/>
</dbReference>
<dbReference type="RefSeq" id="YP_010086471.1">
    <property type="nucleotide sequence ID" value="NC_055455.1"/>
</dbReference>
<dbReference type="KEGG" id="vg:65101663"/>
<dbReference type="GO" id="GO:0016757">
    <property type="term" value="F:glycosyltransferase activity"/>
    <property type="evidence" value="ECO:0007669"/>
    <property type="project" value="InterPro"/>
</dbReference>
<dbReference type="Proteomes" id="UP000503509">
    <property type="component" value="Genome"/>
</dbReference>
<evidence type="ECO:0000313" key="2">
    <source>
        <dbReference type="Proteomes" id="UP000503509"/>
    </source>
</evidence>
<dbReference type="InterPro" id="IPR029044">
    <property type="entry name" value="Nucleotide-diphossugar_trans"/>
</dbReference>
<dbReference type="SUPFAM" id="SSF53448">
    <property type="entry name" value="Nucleotide-diphospho-sugar transferases"/>
    <property type="match status" value="1"/>
</dbReference>
<gene>
    <name evidence="1" type="primary">p13</name>
</gene>
<dbReference type="Gene3D" id="3.90.550.10">
    <property type="entry name" value="Spore Coat Polysaccharide Biosynthesis Protein SpsA, Chain A"/>
    <property type="match status" value="1"/>
</dbReference>
<name>A0A410S7R0_9ABAC</name>
<evidence type="ECO:0000313" key="1">
    <source>
        <dbReference type="EMBL" id="QAT90339.1"/>
    </source>
</evidence>
<dbReference type="InterPro" id="IPR002495">
    <property type="entry name" value="Glyco_trans_8"/>
</dbReference>
<keyword evidence="2" id="KW-1185">Reference proteome</keyword>
<sequence>MFAYVTLVMLGDEYVKGAKVLAKSLLATGTKNDLVCMVTSDVSVEARKELSNLYTSVVDVEYISFKCPPMLTKRQNQMYGPWIGKSFTKWQCLQLSKYSKIVYLDADHLVVKNIDHLFYLKAPALCFTDDNYGYYDRFKYGDIIHADTMAMFMRYNKILCKAGTILLEPDLMLYHTILNFLHTNNKYLKRCYYHNGFDEQVLVQALVHLGMSVTQLSILYVWNAGSYYRLCKKQDPYVINYYGDAKPWHFTNQQYVNYMDVFIWKYFERIENE</sequence>
<reference evidence="1 2" key="1">
    <citation type="submission" date="2018-08" db="EMBL/GenBank/DDBJ databases">
        <title>Sequence analysis of the African armyworm, Spodoptera exempta nucleopolyhedrovirus.</title>
        <authorList>
            <person name="Escasa S.R."/>
            <person name="Mowery J.D."/>
            <person name="Bauchan G.R."/>
            <person name="Harrison R.L."/>
            <person name="Cory J.S."/>
        </authorList>
    </citation>
    <scope>NUCLEOTIDE SEQUENCE [LARGE SCALE GENOMIC DNA]</scope>
    <source>
        <strain evidence="1 2">244.1</strain>
    </source>
</reference>
<proteinExistence type="predicted"/>
<dbReference type="InterPro" id="IPR050587">
    <property type="entry name" value="GNT1/Glycosyltrans_8"/>
</dbReference>
<dbReference type="Pfam" id="PF01501">
    <property type="entry name" value="Glyco_transf_8"/>
    <property type="match status" value="1"/>
</dbReference>
<dbReference type="PANTHER" id="PTHR11183">
    <property type="entry name" value="GLYCOGENIN SUBFAMILY MEMBER"/>
    <property type="match status" value="1"/>
</dbReference>
<accession>A0A410S7R0</accession>
<dbReference type="GeneID" id="65101663"/>
<organism evidence="1 2">
    <name type="scientific">Spodoptera exempta nucleopolyhedrovirus</name>
    <dbReference type="NCBI Taxonomy" id="1242863"/>
    <lineage>
        <taxon>Viruses</taxon>
        <taxon>Viruses incertae sedis</taxon>
        <taxon>Naldaviricetes</taxon>
        <taxon>Lefavirales</taxon>
        <taxon>Baculoviridae</taxon>
        <taxon>Alphabaculovirus</taxon>
        <taxon>Alphabaculovirus spexemptae</taxon>
    </lineage>
</organism>